<reference evidence="2 3" key="1">
    <citation type="journal article" date="2009" name="Science">
        <title>Green evolution and dynamic adaptations revealed by genomes of the marine picoeukaryotes Micromonas.</title>
        <authorList>
            <person name="Worden A.Z."/>
            <person name="Lee J.H."/>
            <person name="Mock T."/>
            <person name="Rouze P."/>
            <person name="Simmons M.P."/>
            <person name="Aerts A.L."/>
            <person name="Allen A.E."/>
            <person name="Cuvelier M.L."/>
            <person name="Derelle E."/>
            <person name="Everett M.V."/>
            <person name="Foulon E."/>
            <person name="Grimwood J."/>
            <person name="Gundlach H."/>
            <person name="Henrissat B."/>
            <person name="Napoli C."/>
            <person name="McDonald S.M."/>
            <person name="Parker M.S."/>
            <person name="Rombauts S."/>
            <person name="Salamov A."/>
            <person name="Von Dassow P."/>
            <person name="Badger J.H."/>
            <person name="Coutinho P.M."/>
            <person name="Demir E."/>
            <person name="Dubchak I."/>
            <person name="Gentemann C."/>
            <person name="Eikrem W."/>
            <person name="Gready J.E."/>
            <person name="John U."/>
            <person name="Lanier W."/>
            <person name="Lindquist E.A."/>
            <person name="Lucas S."/>
            <person name="Mayer K.F."/>
            <person name="Moreau H."/>
            <person name="Not F."/>
            <person name="Otillar R."/>
            <person name="Panaud O."/>
            <person name="Pangilinan J."/>
            <person name="Paulsen I."/>
            <person name="Piegu B."/>
            <person name="Poliakov A."/>
            <person name="Robbens S."/>
            <person name="Schmutz J."/>
            <person name="Toulza E."/>
            <person name="Wyss T."/>
            <person name="Zelensky A."/>
            <person name="Zhou K."/>
            <person name="Armbrust E.V."/>
            <person name="Bhattacharya D."/>
            <person name="Goodenough U.W."/>
            <person name="Van de Peer Y."/>
            <person name="Grigoriev I.V."/>
        </authorList>
    </citation>
    <scope>NUCLEOTIDE SEQUENCE [LARGE SCALE GENOMIC DNA]</scope>
    <source>
        <strain evidence="2 3">CCMP1545</strain>
    </source>
</reference>
<proteinExistence type="predicted"/>
<dbReference type="Proteomes" id="UP000001876">
    <property type="component" value="Unassembled WGS sequence"/>
</dbReference>
<feature type="compositionally biased region" description="Pro residues" evidence="1">
    <location>
        <begin position="208"/>
        <end position="218"/>
    </location>
</feature>
<feature type="compositionally biased region" description="Acidic residues" evidence="1">
    <location>
        <begin position="8"/>
        <end position="22"/>
    </location>
</feature>
<feature type="compositionally biased region" description="Polar residues" evidence="1">
    <location>
        <begin position="172"/>
        <end position="181"/>
    </location>
</feature>
<feature type="region of interest" description="Disordered" evidence="1">
    <location>
        <begin position="101"/>
        <end position="128"/>
    </location>
</feature>
<dbReference type="RefSeq" id="XP_003058332.1">
    <property type="nucleotide sequence ID" value="XM_003058286.1"/>
</dbReference>
<dbReference type="KEGG" id="mpp:MICPUCDRAFT_57715"/>
<feature type="region of interest" description="Disordered" evidence="1">
    <location>
        <begin position="155"/>
        <end position="228"/>
    </location>
</feature>
<protein>
    <submittedName>
        <fullName evidence="2">Predicted protein</fullName>
    </submittedName>
</protein>
<sequence length="288" mass="30854">MARRDAASDDADADAADDDAMDVSDFARGGAKGKHASTSASSHPHHLHHATPDETRRSLRSHRKHGGSASAEEIVGVSRPASPAIDAVVLRRIEQDVNKLVRRRAERARSRARTRKRDSKHEDIPLEAEARGTVVHTPMIATGGGGRKGSFASVAYADEEEEEEEEEEDGGTSASAFTSPPGSIAGSVASERERATTPAGAGGAALPPRAPPPPPPTHPAQGQGQGVTPDSLRYMEVMSRYLSTRGVHGSLLDELREEKSALTRLGAFYLTLVPIRPRSRGERRFLRT</sequence>
<keyword evidence="3" id="KW-1185">Reference proteome</keyword>
<organism evidence="3">
    <name type="scientific">Micromonas pusilla (strain CCMP1545)</name>
    <name type="common">Picoplanktonic green alga</name>
    <dbReference type="NCBI Taxonomy" id="564608"/>
    <lineage>
        <taxon>Eukaryota</taxon>
        <taxon>Viridiplantae</taxon>
        <taxon>Chlorophyta</taxon>
        <taxon>Mamiellophyceae</taxon>
        <taxon>Mamiellales</taxon>
        <taxon>Mamiellaceae</taxon>
        <taxon>Micromonas</taxon>
    </lineage>
</organism>
<name>C1MSJ4_MICPC</name>
<evidence type="ECO:0000256" key="1">
    <source>
        <dbReference type="SAM" id="MobiDB-lite"/>
    </source>
</evidence>
<dbReference type="AlphaFoldDB" id="C1MSJ4"/>
<evidence type="ECO:0000313" key="2">
    <source>
        <dbReference type="EMBL" id="EEH56787.1"/>
    </source>
</evidence>
<accession>C1MSJ4</accession>
<dbReference type="EMBL" id="GG663739">
    <property type="protein sequence ID" value="EEH56787.1"/>
    <property type="molecule type" value="Genomic_DNA"/>
</dbReference>
<evidence type="ECO:0000313" key="3">
    <source>
        <dbReference type="Proteomes" id="UP000001876"/>
    </source>
</evidence>
<feature type="compositionally biased region" description="Acidic residues" evidence="1">
    <location>
        <begin position="157"/>
        <end position="170"/>
    </location>
</feature>
<feature type="compositionally biased region" description="Basic and acidic residues" evidence="1">
    <location>
        <begin position="119"/>
        <end position="128"/>
    </location>
</feature>
<gene>
    <name evidence="2" type="ORF">MICPUCDRAFT_57715</name>
</gene>
<dbReference type="GeneID" id="9684131"/>
<feature type="compositionally biased region" description="Low complexity" evidence="1">
    <location>
        <begin position="196"/>
        <end position="207"/>
    </location>
</feature>
<feature type="region of interest" description="Disordered" evidence="1">
    <location>
        <begin position="1"/>
        <end position="79"/>
    </location>
</feature>
<feature type="compositionally biased region" description="Basic residues" evidence="1">
    <location>
        <begin position="101"/>
        <end position="118"/>
    </location>
</feature>